<evidence type="ECO:0000313" key="1">
    <source>
        <dbReference type="EMBL" id="KAI5425620.1"/>
    </source>
</evidence>
<gene>
    <name evidence="1" type="ORF">KIW84_031440</name>
</gene>
<name>A0A9D4XUX5_PEA</name>
<keyword evidence="2" id="KW-1185">Reference proteome</keyword>
<evidence type="ECO:0000313" key="2">
    <source>
        <dbReference type="Proteomes" id="UP001058974"/>
    </source>
</evidence>
<dbReference type="SUPFAM" id="SSF53098">
    <property type="entry name" value="Ribonuclease H-like"/>
    <property type="match status" value="1"/>
</dbReference>
<dbReference type="InterPro" id="IPR012337">
    <property type="entry name" value="RNaseH-like_sf"/>
</dbReference>
<dbReference type="AlphaFoldDB" id="A0A9D4XUX5"/>
<dbReference type="Gramene" id="Psat03G0144000-T1">
    <property type="protein sequence ID" value="KAI5425620.1"/>
    <property type="gene ID" value="KIW84_031440"/>
</dbReference>
<accession>A0A9D4XUX5</accession>
<protein>
    <submittedName>
        <fullName evidence="1">Uncharacterized protein</fullName>
    </submittedName>
</protein>
<dbReference type="Proteomes" id="UP001058974">
    <property type="component" value="Chromosome 3"/>
</dbReference>
<dbReference type="EMBL" id="JAMSHJ010000003">
    <property type="protein sequence ID" value="KAI5425620.1"/>
    <property type="molecule type" value="Genomic_DNA"/>
</dbReference>
<dbReference type="PANTHER" id="PTHR48475">
    <property type="entry name" value="RIBONUCLEASE H"/>
    <property type="match status" value="1"/>
</dbReference>
<dbReference type="InterPro" id="IPR036397">
    <property type="entry name" value="RNaseH_sf"/>
</dbReference>
<organism evidence="1 2">
    <name type="scientific">Pisum sativum</name>
    <name type="common">Garden pea</name>
    <name type="synonym">Lathyrus oleraceus</name>
    <dbReference type="NCBI Taxonomy" id="3888"/>
    <lineage>
        <taxon>Eukaryota</taxon>
        <taxon>Viridiplantae</taxon>
        <taxon>Streptophyta</taxon>
        <taxon>Embryophyta</taxon>
        <taxon>Tracheophyta</taxon>
        <taxon>Spermatophyta</taxon>
        <taxon>Magnoliopsida</taxon>
        <taxon>eudicotyledons</taxon>
        <taxon>Gunneridae</taxon>
        <taxon>Pentapetalae</taxon>
        <taxon>rosids</taxon>
        <taxon>fabids</taxon>
        <taxon>Fabales</taxon>
        <taxon>Fabaceae</taxon>
        <taxon>Papilionoideae</taxon>
        <taxon>50 kb inversion clade</taxon>
        <taxon>NPAAA clade</taxon>
        <taxon>Hologalegina</taxon>
        <taxon>IRL clade</taxon>
        <taxon>Fabeae</taxon>
        <taxon>Lathyrus</taxon>
    </lineage>
</organism>
<sequence>MVEALCKDFNISHHNSSPYKPKMNEIVEAANKNNKKIIQKMVVTYKDWHEILPFALHGYRTSICTSIGATLFSLVYSMEVVLPVELDLIAEKRLIAMCHGQLYQQRMKKAFDKKVRPCIFRECDLVPKKILSFKPNFRGKWTPNYEGPYVVKKAFSRDALILTTMDGEEFTHHVNVDAVKKYFA</sequence>
<dbReference type="Gene3D" id="3.30.420.10">
    <property type="entry name" value="Ribonuclease H-like superfamily/Ribonuclease H"/>
    <property type="match status" value="1"/>
</dbReference>
<proteinExistence type="predicted"/>
<reference evidence="1 2" key="1">
    <citation type="journal article" date="2022" name="Nat. Genet.">
        <title>Improved pea reference genome and pan-genome highlight genomic features and evolutionary characteristics.</title>
        <authorList>
            <person name="Yang T."/>
            <person name="Liu R."/>
            <person name="Luo Y."/>
            <person name="Hu S."/>
            <person name="Wang D."/>
            <person name="Wang C."/>
            <person name="Pandey M.K."/>
            <person name="Ge S."/>
            <person name="Xu Q."/>
            <person name="Li N."/>
            <person name="Li G."/>
            <person name="Huang Y."/>
            <person name="Saxena R.K."/>
            <person name="Ji Y."/>
            <person name="Li M."/>
            <person name="Yan X."/>
            <person name="He Y."/>
            <person name="Liu Y."/>
            <person name="Wang X."/>
            <person name="Xiang C."/>
            <person name="Varshney R.K."/>
            <person name="Ding H."/>
            <person name="Gao S."/>
            <person name="Zong X."/>
        </authorList>
    </citation>
    <scope>NUCLEOTIDE SEQUENCE [LARGE SCALE GENOMIC DNA]</scope>
    <source>
        <strain evidence="1 2">cv. Zhongwan 6</strain>
    </source>
</reference>
<comment type="caution">
    <text evidence="1">The sequence shown here is derived from an EMBL/GenBank/DDBJ whole genome shotgun (WGS) entry which is preliminary data.</text>
</comment>
<dbReference type="PANTHER" id="PTHR48475:SF1">
    <property type="entry name" value="RNASE H TYPE-1 DOMAIN-CONTAINING PROTEIN"/>
    <property type="match status" value="1"/>
</dbReference>
<dbReference type="GO" id="GO:0003676">
    <property type="term" value="F:nucleic acid binding"/>
    <property type="evidence" value="ECO:0007669"/>
    <property type="project" value="InterPro"/>
</dbReference>